<evidence type="ECO:0000256" key="1">
    <source>
        <dbReference type="ARBA" id="ARBA00004418"/>
    </source>
</evidence>
<name>A0A5J6MW52_9PROT</name>
<dbReference type="InterPro" id="IPR008929">
    <property type="entry name" value="Chondroitin_lyas"/>
</dbReference>
<evidence type="ECO:0000313" key="8">
    <source>
        <dbReference type="Proteomes" id="UP000325797"/>
    </source>
</evidence>
<gene>
    <name evidence="7" type="ORF">FRZ61_03370</name>
</gene>
<evidence type="ECO:0000259" key="6">
    <source>
        <dbReference type="Pfam" id="PF16889"/>
    </source>
</evidence>
<dbReference type="Proteomes" id="UP000325797">
    <property type="component" value="Chromosome"/>
</dbReference>
<keyword evidence="8" id="KW-1185">Reference proteome</keyword>
<dbReference type="OrthoDB" id="9763014at2"/>
<dbReference type="InterPro" id="IPR012480">
    <property type="entry name" value="Hepar_II_III_C"/>
</dbReference>
<evidence type="ECO:0000256" key="4">
    <source>
        <dbReference type="ARBA" id="ARBA00023239"/>
    </source>
</evidence>
<dbReference type="RefSeq" id="WP_151114654.1">
    <property type="nucleotide sequence ID" value="NZ_CP042582.1"/>
</dbReference>
<dbReference type="GO" id="GO:0042597">
    <property type="term" value="C:periplasmic space"/>
    <property type="evidence" value="ECO:0007669"/>
    <property type="project" value="UniProtKB-SubCell"/>
</dbReference>
<dbReference type="AlphaFoldDB" id="A0A5J6MW52"/>
<dbReference type="EMBL" id="CP042582">
    <property type="protein sequence ID" value="QEX20420.1"/>
    <property type="molecule type" value="Genomic_DNA"/>
</dbReference>
<evidence type="ECO:0000259" key="5">
    <source>
        <dbReference type="Pfam" id="PF07940"/>
    </source>
</evidence>
<feature type="domain" description="Heparin-sulfate lyase N-terminal" evidence="6">
    <location>
        <begin position="115"/>
        <end position="314"/>
    </location>
</feature>
<accession>A0A5J6MW52</accession>
<keyword evidence="4" id="KW-0456">Lyase</keyword>
<protein>
    <submittedName>
        <fullName evidence="7">Uncharacterized protein</fullName>
    </submittedName>
</protein>
<proteinExistence type="predicted"/>
<organism evidence="7 8">
    <name type="scientific">Hypericibacter adhaerens</name>
    <dbReference type="NCBI Taxonomy" id="2602016"/>
    <lineage>
        <taxon>Bacteria</taxon>
        <taxon>Pseudomonadati</taxon>
        <taxon>Pseudomonadota</taxon>
        <taxon>Alphaproteobacteria</taxon>
        <taxon>Rhodospirillales</taxon>
        <taxon>Dongiaceae</taxon>
        <taxon>Hypericibacter</taxon>
    </lineage>
</organism>
<sequence length="688" mass="75853">MKLAWYAARLRRMSALEIALRANDAARKAAWRSRHLPGARHSLLPSRLGPVIFATPLSRLPAIPPDDPATRALVAAADRVMAGHWAVFGRPRADLAPSPDWFRDGGTDFSASRGNYSFDIDWRQGAPDRDVKRVWELSRHHHLTLLAAAYALTGENRYAERIAEHLLSWWQANPFLSGIHWTMGIEVGMRLIAWVWIRRLLQSWSDAPALFERNPLFLRQLYGHQLYLARFRSHSSSANNHLLAEAAGLFAASCAFRGFAETDRWRAQAMAVLRREIPRQTFTDGVNRELATDYHLFVLELALTAMLEGYAAGFPLGRDVWRAAQAMTDAMAAWLDANGNVPRQGDSDDCTALLLDAPAQPRPDSLLATGASLFTAAPWWPPVRHGGLRAAFWAALAPEPLALSPRPAARPSLFPDAGMAFLRGETRAGDEIWCRCDHGPHGLLPLAAHAHADALSVELRIGGVEILADPGTGCYQSEPRWRDYFRSTLAHNTIELDDQEQSVAGGMFLWLKPARSRLIAATGLDGGPVAEWQAAHDGYRRLPIKASHERSVRLDRADATLAILDRLDLARLGRCRLAFHFGPAVEVRLEGSTAWLGWSVGSAARWAQMTLPAELTWSLWRGSDDPPLGWYSAGFGRRQPAWTLMGEGAVEGRCEFLTRIAFDRGPSNGHDIAAGAAAGRLASSTSHG</sequence>
<comment type="subcellular location">
    <subcellularLocation>
        <location evidence="1">Periplasm</location>
    </subcellularLocation>
</comment>
<dbReference type="Gene3D" id="2.70.98.70">
    <property type="match status" value="1"/>
</dbReference>
<feature type="domain" description="Heparinase II/III-like C-terminal" evidence="5">
    <location>
        <begin position="408"/>
        <end position="645"/>
    </location>
</feature>
<evidence type="ECO:0000313" key="7">
    <source>
        <dbReference type="EMBL" id="QEX20420.1"/>
    </source>
</evidence>
<evidence type="ECO:0000256" key="2">
    <source>
        <dbReference type="ARBA" id="ARBA00022729"/>
    </source>
</evidence>
<dbReference type="PANTHER" id="PTHR39210:SF1">
    <property type="entry name" value="HEPARIN-SULFATE LYASE"/>
    <property type="match status" value="1"/>
</dbReference>
<dbReference type="KEGG" id="hadh:FRZ61_03370"/>
<dbReference type="Pfam" id="PF16889">
    <property type="entry name" value="Hepar_II_III_N"/>
    <property type="match status" value="1"/>
</dbReference>
<dbReference type="SUPFAM" id="SSF48230">
    <property type="entry name" value="Chondroitin AC/alginate lyase"/>
    <property type="match status" value="1"/>
</dbReference>
<evidence type="ECO:0000256" key="3">
    <source>
        <dbReference type="ARBA" id="ARBA00022764"/>
    </source>
</evidence>
<dbReference type="Pfam" id="PF07940">
    <property type="entry name" value="Hepar_II_III_C"/>
    <property type="match status" value="1"/>
</dbReference>
<reference evidence="7 8" key="1">
    <citation type="submission" date="2019-08" db="EMBL/GenBank/DDBJ databases">
        <title>Hyperibacter terrae gen. nov., sp. nov. and Hyperibacter viscosus sp. nov., two new members in the family Rhodospirillaceae isolated from the rhizosphere of Hypericum perforatum.</title>
        <authorList>
            <person name="Noviana Z."/>
        </authorList>
    </citation>
    <scope>NUCLEOTIDE SEQUENCE [LARGE SCALE GENOMIC DNA]</scope>
    <source>
        <strain evidence="7 8">R5959</strain>
    </source>
</reference>
<dbReference type="PANTHER" id="PTHR39210">
    <property type="entry name" value="HEPARIN-SULFATE LYASE"/>
    <property type="match status" value="1"/>
</dbReference>
<keyword evidence="2" id="KW-0732">Signal</keyword>
<dbReference type="Gene3D" id="1.50.10.100">
    <property type="entry name" value="Chondroitin AC/alginate lyase"/>
    <property type="match status" value="1"/>
</dbReference>
<dbReference type="GO" id="GO:0016829">
    <property type="term" value="F:lyase activity"/>
    <property type="evidence" value="ECO:0007669"/>
    <property type="project" value="UniProtKB-KW"/>
</dbReference>
<keyword evidence="3" id="KW-0574">Periplasm</keyword>
<dbReference type="InterPro" id="IPR031680">
    <property type="entry name" value="Hepar_II_III_N"/>
</dbReference>